<organism evidence="1 2">
    <name type="scientific">Datura stramonium</name>
    <name type="common">Jimsonweed</name>
    <name type="synonym">Common thornapple</name>
    <dbReference type="NCBI Taxonomy" id="4076"/>
    <lineage>
        <taxon>Eukaryota</taxon>
        <taxon>Viridiplantae</taxon>
        <taxon>Streptophyta</taxon>
        <taxon>Embryophyta</taxon>
        <taxon>Tracheophyta</taxon>
        <taxon>Spermatophyta</taxon>
        <taxon>Magnoliopsida</taxon>
        <taxon>eudicotyledons</taxon>
        <taxon>Gunneridae</taxon>
        <taxon>Pentapetalae</taxon>
        <taxon>asterids</taxon>
        <taxon>lamiids</taxon>
        <taxon>Solanales</taxon>
        <taxon>Solanaceae</taxon>
        <taxon>Solanoideae</taxon>
        <taxon>Datureae</taxon>
        <taxon>Datura</taxon>
    </lineage>
</organism>
<dbReference type="EMBL" id="JACEIK010004482">
    <property type="protein sequence ID" value="MCD9645631.1"/>
    <property type="molecule type" value="Genomic_DNA"/>
</dbReference>
<name>A0ABS8VGZ7_DATST</name>
<reference evidence="1 2" key="1">
    <citation type="journal article" date="2021" name="BMC Genomics">
        <title>Datura genome reveals duplications of psychoactive alkaloid biosynthetic genes and high mutation rate following tissue culture.</title>
        <authorList>
            <person name="Rajewski A."/>
            <person name="Carter-House D."/>
            <person name="Stajich J."/>
            <person name="Litt A."/>
        </authorList>
    </citation>
    <scope>NUCLEOTIDE SEQUENCE [LARGE SCALE GENOMIC DNA]</scope>
    <source>
        <strain evidence="1">AR-01</strain>
    </source>
</reference>
<keyword evidence="2" id="KW-1185">Reference proteome</keyword>
<evidence type="ECO:0000313" key="1">
    <source>
        <dbReference type="EMBL" id="MCD9645631.1"/>
    </source>
</evidence>
<sequence>MKKELMVKPTNITDLSGKFLSLDDRVVVALRRLNSGNSLSTVEIVDTDMRFLDILADWPASLSDSIVLKSSTFSELTEEGKRLSGEKFKLSNDTKLREYIVRHLQYVS</sequence>
<comment type="caution">
    <text evidence="1">The sequence shown here is derived from an EMBL/GenBank/DDBJ whole genome shotgun (WGS) entry which is preliminary data.</text>
</comment>
<evidence type="ECO:0000313" key="2">
    <source>
        <dbReference type="Proteomes" id="UP000823775"/>
    </source>
</evidence>
<protein>
    <submittedName>
        <fullName evidence="1">Uncharacterized protein</fullName>
    </submittedName>
</protein>
<dbReference type="Proteomes" id="UP000823775">
    <property type="component" value="Unassembled WGS sequence"/>
</dbReference>
<proteinExistence type="predicted"/>
<accession>A0ABS8VGZ7</accession>
<gene>
    <name evidence="1" type="ORF">HAX54_034674</name>
</gene>